<keyword evidence="1" id="KW-1133">Transmembrane helix</keyword>
<dbReference type="InterPro" id="IPR013087">
    <property type="entry name" value="Znf_C2H2_type"/>
</dbReference>
<reference evidence="5 6" key="2">
    <citation type="submission" date="2016-10" db="EMBL/GenBank/DDBJ databases">
        <authorList>
            <person name="Varghese N."/>
            <person name="Submissions S."/>
        </authorList>
    </citation>
    <scope>NUCLEOTIDE SEQUENCE [LARGE SCALE GENOMIC DNA]</scope>
    <source>
        <strain evidence="3 6">CDM_1</strain>
        <strain evidence="5">CDM_6</strain>
    </source>
</reference>
<feature type="transmembrane region" description="Helical" evidence="1">
    <location>
        <begin position="70"/>
        <end position="92"/>
    </location>
</feature>
<evidence type="ECO:0000313" key="4">
    <source>
        <dbReference type="EMBL" id="SES84737.1"/>
    </source>
</evidence>
<reference evidence="4" key="1">
    <citation type="submission" date="2016-10" db="EMBL/GenBank/DDBJ databases">
        <authorList>
            <person name="de Groot N.N."/>
        </authorList>
    </citation>
    <scope>NUCLEOTIDE SEQUENCE [LARGE SCALE GENOMIC DNA]</scope>
    <source>
        <strain evidence="4">CDM_6</strain>
    </source>
</reference>
<keyword evidence="1" id="KW-0812">Transmembrane</keyword>
<dbReference type="RefSeq" id="WP_092929656.1">
    <property type="nucleotide sequence ID" value="NZ_FMZP01000001.1"/>
</dbReference>
<proteinExistence type="predicted"/>
<dbReference type="InterPro" id="IPR055833">
    <property type="entry name" value="DUF7410"/>
</dbReference>
<sequence length="95" mass="11121">MVTDRTLEREYEVPPDETPAATCPYCGRPFRSERYATFHIGVEHAEVCSDDEREAFEEELGDEEYELFTFHFKAAVSVFLVYFLFTFIYALVWSG</sequence>
<keyword evidence="1" id="KW-0472">Membrane</keyword>
<organism evidence="4 5">
    <name type="scientific">Natrinema hispanicum</name>
    <dbReference type="NCBI Taxonomy" id="392421"/>
    <lineage>
        <taxon>Archaea</taxon>
        <taxon>Methanobacteriati</taxon>
        <taxon>Methanobacteriota</taxon>
        <taxon>Stenosarchaea group</taxon>
        <taxon>Halobacteria</taxon>
        <taxon>Halobacteriales</taxon>
        <taxon>Natrialbaceae</taxon>
        <taxon>Natrinema</taxon>
    </lineage>
</organism>
<name>A0A1H9ZSN8_9EURY</name>
<gene>
    <name evidence="4" type="ORF">SAMN04488694_102100</name>
    <name evidence="3" type="ORF">SAMN05192552_1001249</name>
</gene>
<dbReference type="Pfam" id="PF24166">
    <property type="entry name" value="DUF7410"/>
    <property type="match status" value="1"/>
</dbReference>
<dbReference type="AlphaFoldDB" id="A0A1H9ZSN8"/>
<dbReference type="Proteomes" id="UP000324021">
    <property type="component" value="Unassembled WGS sequence"/>
</dbReference>
<evidence type="ECO:0000313" key="5">
    <source>
        <dbReference type="Proteomes" id="UP000199320"/>
    </source>
</evidence>
<dbReference type="OrthoDB" id="293088at2157"/>
<evidence type="ECO:0000313" key="6">
    <source>
        <dbReference type="Proteomes" id="UP000324021"/>
    </source>
</evidence>
<dbReference type="EMBL" id="FOIC01000002">
    <property type="protein sequence ID" value="SES84737.1"/>
    <property type="molecule type" value="Genomic_DNA"/>
</dbReference>
<protein>
    <recommendedName>
        <fullName evidence="2">C2H2-type domain-containing protein</fullName>
    </recommendedName>
</protein>
<dbReference type="Proteomes" id="UP000199320">
    <property type="component" value="Unassembled WGS sequence"/>
</dbReference>
<evidence type="ECO:0000313" key="3">
    <source>
        <dbReference type="EMBL" id="SDC05309.1"/>
    </source>
</evidence>
<keyword evidence="5" id="KW-1185">Reference proteome</keyword>
<dbReference type="EMBL" id="FMZP01000001">
    <property type="protein sequence ID" value="SDC05309.1"/>
    <property type="molecule type" value="Genomic_DNA"/>
</dbReference>
<accession>A0A1H9ZSN8</accession>
<evidence type="ECO:0000256" key="1">
    <source>
        <dbReference type="SAM" id="Phobius"/>
    </source>
</evidence>
<evidence type="ECO:0000259" key="2">
    <source>
        <dbReference type="PROSITE" id="PS00028"/>
    </source>
</evidence>
<dbReference type="PROSITE" id="PS00028">
    <property type="entry name" value="ZINC_FINGER_C2H2_1"/>
    <property type="match status" value="1"/>
</dbReference>
<feature type="domain" description="C2H2-type" evidence="2">
    <location>
        <begin position="23"/>
        <end position="44"/>
    </location>
</feature>